<sequence length="402" mass="42671">MTNRHAVVVGAGIGGLTSAVALHRRGWRVTVCERAPEPPVTGAGIGLAPNALRALDAVGVDVSRAIGGAVPASMGVRRPDGRWLTRAGTADMTARYGRAPLAVPRRALTAALAAALPSSAVRHGTEVTGVDDAGGRPRVRTAGGPDLRADLVVAADGIHSPLRRAYFPAHPGLHYLGETAWRTIVDAPDLRIPAMSETWGRGRRFGVTPLVDGRYYLYATAVVPPDTRFADPRTELRQRFGAWHEPIPALLERVGRLDPADVLRNDLYDLAAPLPRLHHGRIAWLGDAAHAMAPNLGQGGCQAIEDAVVLAHLLPAGERTDDVDGADRADHGDAAVQAALAAYTAARRDRTDAVRLRARRVGRLGVLRAPVAVAARDLAVRATPARLALRGMDDLFNGFRLP</sequence>
<dbReference type="SUPFAM" id="SSF51905">
    <property type="entry name" value="FAD/NAD(P)-binding domain"/>
    <property type="match status" value="1"/>
</dbReference>
<evidence type="ECO:0000313" key="4">
    <source>
        <dbReference type="EMBL" id="GHI82227.1"/>
    </source>
</evidence>
<dbReference type="RefSeq" id="WP_202203215.1">
    <property type="nucleotide sequence ID" value="NZ_BAAATO010000017.1"/>
</dbReference>
<evidence type="ECO:0000256" key="1">
    <source>
        <dbReference type="ARBA" id="ARBA00023002"/>
    </source>
</evidence>
<dbReference type="Gene3D" id="3.50.50.60">
    <property type="entry name" value="FAD/NAD(P)-binding domain"/>
    <property type="match status" value="1"/>
</dbReference>
<dbReference type="PANTHER" id="PTHR13789:SF309">
    <property type="entry name" value="PUTATIVE (AFU_ORTHOLOGUE AFUA_6G14510)-RELATED"/>
    <property type="match status" value="1"/>
</dbReference>
<evidence type="ECO:0000256" key="2">
    <source>
        <dbReference type="ARBA" id="ARBA00023033"/>
    </source>
</evidence>
<organism evidence="4 5">
    <name type="scientific">Streptomyces spororaveus</name>
    <dbReference type="NCBI Taxonomy" id="284039"/>
    <lineage>
        <taxon>Bacteria</taxon>
        <taxon>Bacillati</taxon>
        <taxon>Actinomycetota</taxon>
        <taxon>Actinomycetes</taxon>
        <taxon>Kitasatosporales</taxon>
        <taxon>Streptomycetaceae</taxon>
        <taxon>Streptomyces</taxon>
    </lineage>
</organism>
<protein>
    <submittedName>
        <fullName evidence="4">Monooxygenase</fullName>
    </submittedName>
</protein>
<dbReference type="PRINTS" id="PR00420">
    <property type="entry name" value="RNGMNOXGNASE"/>
</dbReference>
<dbReference type="PANTHER" id="PTHR13789">
    <property type="entry name" value="MONOOXYGENASE"/>
    <property type="match status" value="1"/>
</dbReference>
<keyword evidence="5" id="KW-1185">Reference proteome</keyword>
<reference evidence="5" key="1">
    <citation type="submission" date="2023-07" db="EMBL/GenBank/DDBJ databases">
        <title>Whole genome shotgun sequence of Streptomyces spororaveus NBRC 15456.</title>
        <authorList>
            <person name="Komaki H."/>
            <person name="Tamura T."/>
        </authorList>
    </citation>
    <scope>NUCLEOTIDE SEQUENCE [LARGE SCALE GENOMIC DNA]</scope>
    <source>
        <strain evidence="5">NBRC 15456</strain>
    </source>
</reference>
<comment type="caution">
    <text evidence="4">The sequence shown here is derived from an EMBL/GenBank/DDBJ whole genome shotgun (WGS) entry which is preliminary data.</text>
</comment>
<accession>A0ABQ3TP72</accession>
<proteinExistence type="predicted"/>
<dbReference type="GO" id="GO:0004497">
    <property type="term" value="F:monooxygenase activity"/>
    <property type="evidence" value="ECO:0007669"/>
    <property type="project" value="UniProtKB-KW"/>
</dbReference>
<dbReference type="InterPro" id="IPR036188">
    <property type="entry name" value="FAD/NAD-bd_sf"/>
</dbReference>
<feature type="domain" description="FAD-binding" evidence="3">
    <location>
        <begin position="6"/>
        <end position="328"/>
    </location>
</feature>
<name>A0ABQ3TP72_9ACTN</name>
<evidence type="ECO:0000259" key="3">
    <source>
        <dbReference type="Pfam" id="PF01494"/>
    </source>
</evidence>
<keyword evidence="1" id="KW-0560">Oxidoreductase</keyword>
<dbReference type="InterPro" id="IPR050493">
    <property type="entry name" value="FAD-dep_Monooxygenase_BioMet"/>
</dbReference>
<gene>
    <name evidence="4" type="ORF">Sspor_77880</name>
</gene>
<dbReference type="InterPro" id="IPR002938">
    <property type="entry name" value="FAD-bd"/>
</dbReference>
<dbReference type="Pfam" id="PF01494">
    <property type="entry name" value="FAD_binding_3"/>
    <property type="match status" value="1"/>
</dbReference>
<evidence type="ECO:0000313" key="5">
    <source>
        <dbReference type="Proteomes" id="UP000608522"/>
    </source>
</evidence>
<dbReference type="Proteomes" id="UP000608522">
    <property type="component" value="Unassembled WGS sequence"/>
</dbReference>
<dbReference type="EMBL" id="BNED01000005">
    <property type="protein sequence ID" value="GHI82227.1"/>
    <property type="molecule type" value="Genomic_DNA"/>
</dbReference>
<keyword evidence="2 4" id="KW-0503">Monooxygenase</keyword>